<evidence type="ECO:0000313" key="3">
    <source>
        <dbReference type="EMBL" id="UXP33787.1"/>
    </source>
</evidence>
<protein>
    <recommendedName>
        <fullName evidence="5">Outer membrane protein beta-barrel domain-containing protein</fullName>
    </recommendedName>
</protein>
<feature type="region of interest" description="Disordered" evidence="1">
    <location>
        <begin position="93"/>
        <end position="140"/>
    </location>
</feature>
<dbReference type="Proteomes" id="UP001065174">
    <property type="component" value="Chromosome"/>
</dbReference>
<evidence type="ECO:0000256" key="1">
    <source>
        <dbReference type="SAM" id="MobiDB-lite"/>
    </source>
</evidence>
<keyword evidence="2" id="KW-1133">Transmembrane helix</keyword>
<name>A0ABY6CTE2_9BACT</name>
<keyword evidence="2" id="KW-0472">Membrane</keyword>
<dbReference type="EMBL" id="CP106679">
    <property type="protein sequence ID" value="UXP33787.1"/>
    <property type="molecule type" value="Genomic_DNA"/>
</dbReference>
<keyword evidence="4" id="KW-1185">Reference proteome</keyword>
<evidence type="ECO:0000313" key="4">
    <source>
        <dbReference type="Proteomes" id="UP001065174"/>
    </source>
</evidence>
<organism evidence="3 4">
    <name type="scientific">Reichenbachiella agarivorans</name>
    <dbReference type="NCBI Taxonomy" id="2979464"/>
    <lineage>
        <taxon>Bacteria</taxon>
        <taxon>Pseudomonadati</taxon>
        <taxon>Bacteroidota</taxon>
        <taxon>Cytophagia</taxon>
        <taxon>Cytophagales</taxon>
        <taxon>Reichenbachiellaceae</taxon>
        <taxon>Reichenbachiella</taxon>
    </lineage>
</organism>
<keyword evidence="2" id="KW-0812">Transmembrane</keyword>
<evidence type="ECO:0000256" key="2">
    <source>
        <dbReference type="SAM" id="Phobius"/>
    </source>
</evidence>
<sequence length="447" mass="49904">MEEADFSFEQQWADAFDQAEQTPPAHVWVAIDGQLANATAKEYKKRLVIYQWVAAACVFLLMVFGLGYWSHDYRNTTQPTQNAHQVTTPAEYNRVRSSTNSLAETKEESPQPLENVTTKKGNKSSLTPLDQPALTLPATNDPNYEVKAGLRSRKQTYELFLAEISIEHLSPDDFRLTASAIPDFLYGVPNTAYIIDQKHAELWAGVSMSSGSFDPSFHSGSSSSASLMSDQSMEFVSQSSAKSLNNSQLQYDPGYAISGGINVGTKLKNRLIFSTGLHYQAFNTADAQTSVVSDGHEFYALTRNSNDQALNEATENSVLNFESTEASLSNEYRYMSVPIKAGYVILDRRFNIVLNTGLSSNFLLDAQLVNKDSDQKLSNDLNTRAEYESIYFNFLTSVEFGYVVWHKYQITLEPNYNQALTNFTNSNNESQGKPQNIGVAFGLKYNF</sequence>
<reference evidence="3" key="1">
    <citation type="submission" date="2022-09" db="EMBL/GenBank/DDBJ databases">
        <title>Comparative genomics and taxonomic characterization of three novel marine species of genus Reichenbachiella exhibiting antioxidant and polysaccharide degradation activities.</title>
        <authorList>
            <person name="Muhammad N."/>
            <person name="Lee Y.-J."/>
            <person name="Ko J."/>
            <person name="Kim S.-G."/>
        </authorList>
    </citation>
    <scope>NUCLEOTIDE SEQUENCE</scope>
    <source>
        <strain evidence="3">BKB1-1</strain>
    </source>
</reference>
<feature type="transmembrane region" description="Helical" evidence="2">
    <location>
        <begin position="47"/>
        <end position="69"/>
    </location>
</feature>
<dbReference type="RefSeq" id="WP_262311213.1">
    <property type="nucleotide sequence ID" value="NZ_CP106679.1"/>
</dbReference>
<feature type="compositionally biased region" description="Polar residues" evidence="1">
    <location>
        <begin position="112"/>
        <end position="128"/>
    </location>
</feature>
<accession>A0ABY6CTE2</accession>
<proteinExistence type="predicted"/>
<feature type="compositionally biased region" description="Polar residues" evidence="1">
    <location>
        <begin position="93"/>
        <end position="103"/>
    </location>
</feature>
<evidence type="ECO:0008006" key="5">
    <source>
        <dbReference type="Google" id="ProtNLM"/>
    </source>
</evidence>
<gene>
    <name evidence="3" type="ORF">N6H18_07475</name>
</gene>